<name>A0A3M0CT20_9PROT</name>
<reference evidence="1 2" key="1">
    <citation type="submission" date="2018-10" db="EMBL/GenBank/DDBJ databases">
        <title>Genomic Encyclopedia of Archaeal and Bacterial Type Strains, Phase II (KMG-II): from individual species to whole genera.</title>
        <authorList>
            <person name="Goeker M."/>
        </authorList>
    </citation>
    <scope>NUCLEOTIDE SEQUENCE [LARGE SCALE GENOMIC DNA]</scope>
    <source>
        <strain evidence="1 2">DSM 25217</strain>
    </source>
</reference>
<protein>
    <submittedName>
        <fullName evidence="1">Uncharacterized protein</fullName>
    </submittedName>
</protein>
<keyword evidence="2" id="KW-1185">Reference proteome</keyword>
<dbReference type="Proteomes" id="UP000271227">
    <property type="component" value="Unassembled WGS sequence"/>
</dbReference>
<proteinExistence type="predicted"/>
<evidence type="ECO:0000313" key="2">
    <source>
        <dbReference type="Proteomes" id="UP000271227"/>
    </source>
</evidence>
<dbReference type="RefSeq" id="WP_121937340.1">
    <property type="nucleotide sequence ID" value="NZ_REFR01000009.1"/>
</dbReference>
<organism evidence="1 2">
    <name type="scientific">Eilatimonas milleporae</name>
    <dbReference type="NCBI Taxonomy" id="911205"/>
    <lineage>
        <taxon>Bacteria</taxon>
        <taxon>Pseudomonadati</taxon>
        <taxon>Pseudomonadota</taxon>
        <taxon>Alphaproteobacteria</taxon>
        <taxon>Kordiimonadales</taxon>
        <taxon>Kordiimonadaceae</taxon>
        <taxon>Eilatimonas</taxon>
    </lineage>
</organism>
<accession>A0A3M0CT20</accession>
<gene>
    <name evidence="1" type="ORF">BXY39_0628</name>
</gene>
<dbReference type="InParanoid" id="A0A3M0CT20"/>
<comment type="caution">
    <text evidence="1">The sequence shown here is derived from an EMBL/GenBank/DDBJ whole genome shotgun (WGS) entry which is preliminary data.</text>
</comment>
<dbReference type="AlphaFoldDB" id="A0A3M0CT20"/>
<evidence type="ECO:0000313" key="1">
    <source>
        <dbReference type="EMBL" id="RMB12137.1"/>
    </source>
</evidence>
<dbReference type="EMBL" id="REFR01000009">
    <property type="protein sequence ID" value="RMB12137.1"/>
    <property type="molecule type" value="Genomic_DNA"/>
</dbReference>
<sequence>MKNRLRTLFSDAPSDESPSHLLSQELEFELSKSILTFAFIGGAVTLKTALGIDRPIEEGFIQALAMAALSAVLALGSQQGIIKDLRLKRVASPIRRQFRSAPPSLASGFALGFALKYFEFAPEYFG</sequence>